<evidence type="ECO:0000256" key="6">
    <source>
        <dbReference type="SAM" id="MobiDB-lite"/>
    </source>
</evidence>
<dbReference type="EMBL" id="JAAPAO010000309">
    <property type="protein sequence ID" value="KAF4663678.1"/>
    <property type="molecule type" value="Genomic_DNA"/>
</dbReference>
<feature type="region of interest" description="Disordered" evidence="6">
    <location>
        <begin position="718"/>
        <end position="943"/>
    </location>
</feature>
<evidence type="ECO:0000313" key="9">
    <source>
        <dbReference type="EMBL" id="KAF4663678.1"/>
    </source>
</evidence>
<keyword evidence="5" id="KW-0539">Nucleus</keyword>
<feature type="region of interest" description="Disordered" evidence="6">
    <location>
        <begin position="965"/>
        <end position="992"/>
    </location>
</feature>
<feature type="compositionally biased region" description="Basic and acidic residues" evidence="6">
    <location>
        <begin position="468"/>
        <end position="483"/>
    </location>
</feature>
<evidence type="ECO:0000259" key="8">
    <source>
        <dbReference type="PROSITE" id="PS50800"/>
    </source>
</evidence>
<reference evidence="9 10" key="1">
    <citation type="submission" date="2020-04" db="EMBL/GenBank/DDBJ databases">
        <title>Perkinsus chesapeaki whole genome sequence.</title>
        <authorList>
            <person name="Bogema D.R."/>
        </authorList>
    </citation>
    <scope>NUCLEOTIDE SEQUENCE [LARGE SCALE GENOMIC DNA]</scope>
    <source>
        <strain evidence="9">ATCC PRA-425</strain>
    </source>
</reference>
<accession>A0A7J6LWI8</accession>
<feature type="compositionally biased region" description="Low complexity" evidence="6">
    <location>
        <begin position="369"/>
        <end position="378"/>
    </location>
</feature>
<dbReference type="OrthoDB" id="10665532at2759"/>
<feature type="compositionally biased region" description="Basic and acidic residues" evidence="6">
    <location>
        <begin position="528"/>
        <end position="541"/>
    </location>
</feature>
<feature type="compositionally biased region" description="Low complexity" evidence="6">
    <location>
        <begin position="329"/>
        <end position="339"/>
    </location>
</feature>
<evidence type="ECO:0000256" key="1">
    <source>
        <dbReference type="ARBA" id="ARBA00004123"/>
    </source>
</evidence>
<feature type="compositionally biased region" description="Basic residues" evidence="6">
    <location>
        <begin position="800"/>
        <end position="829"/>
    </location>
</feature>
<feature type="compositionally biased region" description="Polar residues" evidence="6">
    <location>
        <begin position="965"/>
        <end position="975"/>
    </location>
</feature>
<feature type="domain" description="SAP" evidence="8">
    <location>
        <begin position="231"/>
        <end position="265"/>
    </location>
</feature>
<feature type="region of interest" description="Disordered" evidence="6">
    <location>
        <begin position="171"/>
        <end position="216"/>
    </location>
</feature>
<sequence>MSMGPQRPPYRPQLPAFQAQWDDQRMCWSLFESPSSGNGRRDKWIFSVDEPQHSETHCSGCERKILEHDLRLGYPVADKFSSGGVRTVYVHAHCLPEDVFEGCPAVSELCGQKSTRHLVVWLGKHVHGFNSLKDERQINLAVGFRESLSCNAELIPAPQEPPLVIAATVQQPASTPQAPAEKTPAPKTSVKKAPAQKAVARQPSPAPVSPASPDTPVEAPVLIGKVTKQQLDGLGISALRKYCRQLGLVGTGRRYLLVRRVLDKQQGEEDQTTSSSDGEDEEADERRTAPIAVPKAGKCRPSKRARPAEQSPKAGGRKQKKINEPRKGSASTTASTASTGQGEQNRDGGDDLSLPTSPRAIRRSKSHRQTNSSSSNCSRRLRKWSEKTHSKARPSGAKSNGGVGRGQTGRRPTRPREPQVATRKHQAPRRYVSPIPESDESEEEEDRLRTSSSSGPSCSSPVSILPEGLDRTSRGDTVRRSGEVEVSNSHTVGKPVVVATPPAGIVKTEEVVKREWPGRRRSPLHIAIKREEASPTLKAEEQPSTVPPGVVLSPSPTLEQEGENRTLGSPTEAGDTQQSEFAGTDRATEGASTVTAEMVRSPSPELGDEELQDGGLAMNSYSDGSPLASAVGAHHVGEEGFARTAEKKWQGPPREDCDDEEEFQVWGDGHAEEEDTNEVTVPEREAANADEQPTGVLPLGAEENWRLEGSDSMELLEWGSDSILNNKDAGGHEANEDTSGPVASTAEALDGEGAQEEAVRGGTDHPAAEWPEHGDLRTGGKFDTGLPDDGPRRQSEAPSSRHRSHSRRASSRHGSQHRRGRSSSARRHSTSSTGRRSSHCSSSHRHSSSHCSYSAGDSPNRHSRRHKKRRRKEHRTVLLSRDQVSAKPQLSVSPKAAERQAASGVGGETKDVAEKPSGVVLNPREASAGEPATPKGECTLRPAESPAAVVTEVTTRSTGCLQSRVSEQNASNVTTRAVGWDQTRNNEPTWSLTRGSYSAAGRSYRATFAGQNTSGGEWSGGYSSSGGYYPYGYNGPPSYTSPPPTTIRNFEAYASTYPTTPGSHWSRQPSPPPPLPADQEGIPSSPSSTPARDAIPIHHYYGPGRPALLLCSVSGVQSWLAGHVVGFWSLTQKKKAVLAQGFCETQPAAVSMSPKRTPVEAEGEKHGALSHADIIDSQESLHMGIDPLCVDGYVSPSALIPLDAIDKDEMREASLGMPDVMNCDTTDTPVKDKVIGSKGRVRGADLTGVKEKEIVVVKATVDLIGVPRGISDVTV</sequence>
<organism evidence="9 10">
    <name type="scientific">Perkinsus chesapeaki</name>
    <name type="common">Clam parasite</name>
    <name type="synonym">Perkinsus andrewsi</name>
    <dbReference type="NCBI Taxonomy" id="330153"/>
    <lineage>
        <taxon>Eukaryota</taxon>
        <taxon>Sar</taxon>
        <taxon>Alveolata</taxon>
        <taxon>Perkinsozoa</taxon>
        <taxon>Perkinsea</taxon>
        <taxon>Perkinsida</taxon>
        <taxon>Perkinsidae</taxon>
        <taxon>Perkinsus</taxon>
    </lineage>
</organism>
<feature type="region of interest" description="Disordered" evidence="6">
    <location>
        <begin position="519"/>
        <end position="701"/>
    </location>
</feature>
<evidence type="ECO:0000313" key="10">
    <source>
        <dbReference type="Proteomes" id="UP000591131"/>
    </source>
</evidence>
<comment type="subcellular location">
    <subcellularLocation>
        <location evidence="1">Nucleus</location>
    </subcellularLocation>
</comment>
<dbReference type="InterPro" id="IPR001510">
    <property type="entry name" value="Znf_PARP"/>
</dbReference>
<feature type="compositionally biased region" description="Polar residues" evidence="6">
    <location>
        <begin position="566"/>
        <end position="581"/>
    </location>
</feature>
<feature type="domain" description="PARP-type" evidence="7">
    <location>
        <begin position="46"/>
        <end position="140"/>
    </location>
</feature>
<dbReference type="GO" id="GO:0005634">
    <property type="term" value="C:nucleus"/>
    <property type="evidence" value="ECO:0007669"/>
    <property type="project" value="UniProtKB-SubCell"/>
</dbReference>
<gene>
    <name evidence="9" type="ORF">FOL47_005596</name>
</gene>
<name>A0A7J6LWI8_PERCH</name>
<dbReference type="AlphaFoldDB" id="A0A7J6LWI8"/>
<dbReference type="Gene3D" id="3.30.1740.10">
    <property type="entry name" value="Zinc finger, PARP-type"/>
    <property type="match status" value="1"/>
</dbReference>
<feature type="compositionally biased region" description="Basic residues" evidence="6">
    <location>
        <begin position="861"/>
        <end position="874"/>
    </location>
</feature>
<feature type="compositionally biased region" description="Polar residues" evidence="6">
    <location>
        <begin position="882"/>
        <end position="892"/>
    </location>
</feature>
<proteinExistence type="predicted"/>
<dbReference type="InterPro" id="IPR036957">
    <property type="entry name" value="Znf_PARP_sf"/>
</dbReference>
<feature type="compositionally biased region" description="Polar residues" evidence="6">
    <location>
        <begin position="1058"/>
        <end position="1068"/>
    </location>
</feature>
<dbReference type="InterPro" id="IPR003034">
    <property type="entry name" value="SAP_dom"/>
</dbReference>
<evidence type="ECO:0000256" key="2">
    <source>
        <dbReference type="ARBA" id="ARBA00022723"/>
    </source>
</evidence>
<evidence type="ECO:0000256" key="5">
    <source>
        <dbReference type="ARBA" id="ARBA00023242"/>
    </source>
</evidence>
<feature type="compositionally biased region" description="Basic and acidic residues" evidence="6">
    <location>
        <begin position="635"/>
        <end position="655"/>
    </location>
</feature>
<dbReference type="GO" id="GO:0003677">
    <property type="term" value="F:DNA binding"/>
    <property type="evidence" value="ECO:0007669"/>
    <property type="project" value="InterPro"/>
</dbReference>
<evidence type="ECO:0000256" key="4">
    <source>
        <dbReference type="ARBA" id="ARBA00022833"/>
    </source>
</evidence>
<evidence type="ECO:0000256" key="3">
    <source>
        <dbReference type="ARBA" id="ARBA00022771"/>
    </source>
</evidence>
<feature type="compositionally biased region" description="Polar residues" evidence="6">
    <location>
        <begin position="982"/>
        <end position="992"/>
    </location>
</feature>
<dbReference type="PROSITE" id="PS50800">
    <property type="entry name" value="SAP"/>
    <property type="match status" value="1"/>
</dbReference>
<feature type="compositionally biased region" description="Basic residues" evidence="6">
    <location>
        <begin position="836"/>
        <end position="848"/>
    </location>
</feature>
<feature type="compositionally biased region" description="Low complexity" evidence="6">
    <location>
        <begin position="450"/>
        <end position="463"/>
    </location>
</feature>
<keyword evidence="2" id="KW-0479">Metal-binding</keyword>
<comment type="caution">
    <text evidence="9">The sequence shown here is derived from an EMBL/GenBank/DDBJ whole genome shotgun (WGS) entry which is preliminary data.</text>
</comment>
<dbReference type="Proteomes" id="UP000591131">
    <property type="component" value="Unassembled WGS sequence"/>
</dbReference>
<feature type="region of interest" description="Disordered" evidence="6">
    <location>
        <begin position="1058"/>
        <end position="1090"/>
    </location>
</feature>
<dbReference type="GO" id="GO:0008270">
    <property type="term" value="F:zinc ion binding"/>
    <property type="evidence" value="ECO:0007669"/>
    <property type="project" value="UniProtKB-KW"/>
</dbReference>
<protein>
    <recommendedName>
        <fullName evidence="11">SAP domain-containing protein</fullName>
    </recommendedName>
</protein>
<dbReference type="PROSITE" id="PS50064">
    <property type="entry name" value="ZF_PARP_2"/>
    <property type="match status" value="1"/>
</dbReference>
<keyword evidence="10" id="KW-1185">Reference proteome</keyword>
<evidence type="ECO:0008006" key="11">
    <source>
        <dbReference type="Google" id="ProtNLM"/>
    </source>
</evidence>
<feature type="compositionally biased region" description="Basic and acidic residues" evidence="6">
    <location>
        <begin position="757"/>
        <end position="780"/>
    </location>
</feature>
<feature type="region of interest" description="Disordered" evidence="6">
    <location>
        <begin position="265"/>
        <end position="495"/>
    </location>
</feature>
<dbReference type="SUPFAM" id="SSF57716">
    <property type="entry name" value="Glucocorticoid receptor-like (DNA-binding domain)"/>
    <property type="match status" value="1"/>
</dbReference>
<evidence type="ECO:0000259" key="7">
    <source>
        <dbReference type="PROSITE" id="PS50064"/>
    </source>
</evidence>
<keyword evidence="3" id="KW-0863">Zinc-finger</keyword>
<keyword evidence="4" id="KW-0862">Zinc</keyword>